<proteinExistence type="predicted"/>
<dbReference type="SUPFAM" id="SSF55120">
    <property type="entry name" value="Pseudouridine synthase"/>
    <property type="match status" value="1"/>
</dbReference>
<evidence type="ECO:0000259" key="3">
    <source>
        <dbReference type="Pfam" id="PF00849"/>
    </source>
</evidence>
<dbReference type="Gene3D" id="3.30.70.1560">
    <property type="entry name" value="Alpha-L RNA-binding motif"/>
    <property type="match status" value="1"/>
</dbReference>
<evidence type="ECO:0000256" key="1">
    <source>
        <dbReference type="ARBA" id="ARBA00023235"/>
    </source>
</evidence>
<feature type="region of interest" description="Disordered" evidence="2">
    <location>
        <begin position="283"/>
        <end position="314"/>
    </location>
</feature>
<evidence type="ECO:0000313" key="4">
    <source>
        <dbReference type="EMBL" id="GMH85194.1"/>
    </source>
</evidence>
<reference evidence="5" key="1">
    <citation type="journal article" date="2023" name="Commun. Biol.">
        <title>Genome analysis of Parmales, the sister group of diatoms, reveals the evolutionary specialization of diatoms from phago-mixotrophs to photoautotrophs.</title>
        <authorList>
            <person name="Ban H."/>
            <person name="Sato S."/>
            <person name="Yoshikawa S."/>
            <person name="Yamada K."/>
            <person name="Nakamura Y."/>
            <person name="Ichinomiya M."/>
            <person name="Sato N."/>
            <person name="Blanc-Mathieu R."/>
            <person name="Endo H."/>
            <person name="Kuwata A."/>
            <person name="Ogata H."/>
        </authorList>
    </citation>
    <scope>NUCLEOTIDE SEQUENCE [LARGE SCALE GENOMIC DNA]</scope>
    <source>
        <strain evidence="5">NIES 3699</strain>
    </source>
</reference>
<dbReference type="EMBL" id="BRXX01000046">
    <property type="protein sequence ID" value="GMH85194.1"/>
    <property type="molecule type" value="Genomic_DNA"/>
</dbReference>
<comment type="caution">
    <text evidence="4">The sequence shown here is derived from an EMBL/GenBank/DDBJ whole genome shotgun (WGS) entry which is preliminary data.</text>
</comment>
<feature type="region of interest" description="Disordered" evidence="2">
    <location>
        <begin position="123"/>
        <end position="147"/>
    </location>
</feature>
<protein>
    <recommendedName>
        <fullName evidence="3">Pseudouridine synthase RsuA/RluA-like domain-containing protein</fullName>
    </recommendedName>
</protein>
<dbReference type="InterPro" id="IPR006145">
    <property type="entry name" value="PsdUridine_synth_RsuA/RluA"/>
</dbReference>
<dbReference type="GO" id="GO:0001522">
    <property type="term" value="P:pseudouridine synthesis"/>
    <property type="evidence" value="ECO:0007669"/>
    <property type="project" value="InterPro"/>
</dbReference>
<sequence>MLRRVACIGQHLSSIKSIIRPPCFRNLSSTTRGSSNWKLSEKDLASLTSSSPSPVLPSASPHLVRLSKRCSELSLLSRRECDELLSNPGKIRIYVNGEDVTNKGVGYKIPATTTDVKVCHRPSSSSLSSVLNPSEITPSSISSSAAGYSSWQSRSRETIILNKPIGYVTGQPEFAARKGSWTSSMKFDSGVVGHAYKSIMTLVHEESYYHGKTHQNPPSSNLIKRLLSIDKGKGLAPAGRLDINSSGLVVLTRDGVMARKIIGETSEVEKEYIVEVMAKDEEKGGRVEKVNSRRKRGDAEEEAPETPASSVGRPSLAPLLKATSLQGKAIKPVVSASWAAPGRLRIVLKEGKKRQVRRMISELMGLEVRGLRRVRVGPITMGKLPVGGWRFLSQREGEELLKMGTENIEE</sequence>
<gene>
    <name evidence="4" type="ORF">TrVE_jg13601</name>
</gene>
<organism evidence="4 5">
    <name type="scientific">Triparma verrucosa</name>
    <dbReference type="NCBI Taxonomy" id="1606542"/>
    <lineage>
        <taxon>Eukaryota</taxon>
        <taxon>Sar</taxon>
        <taxon>Stramenopiles</taxon>
        <taxon>Ochrophyta</taxon>
        <taxon>Bolidophyceae</taxon>
        <taxon>Parmales</taxon>
        <taxon>Triparmaceae</taxon>
        <taxon>Triparma</taxon>
    </lineage>
</organism>
<dbReference type="PANTHER" id="PTHR47683:SF2">
    <property type="entry name" value="RNA-BINDING S4 DOMAIN-CONTAINING PROTEIN"/>
    <property type="match status" value="1"/>
</dbReference>
<accession>A0A9W7BEG6</accession>
<dbReference type="Proteomes" id="UP001165160">
    <property type="component" value="Unassembled WGS sequence"/>
</dbReference>
<dbReference type="PANTHER" id="PTHR47683">
    <property type="entry name" value="PSEUDOURIDINE SYNTHASE FAMILY PROTEIN-RELATED"/>
    <property type="match status" value="1"/>
</dbReference>
<dbReference type="GO" id="GO:0003723">
    <property type="term" value="F:RNA binding"/>
    <property type="evidence" value="ECO:0007669"/>
    <property type="project" value="InterPro"/>
</dbReference>
<dbReference type="Gene3D" id="3.30.70.580">
    <property type="entry name" value="Pseudouridine synthase I, catalytic domain, N-terminal subdomain"/>
    <property type="match status" value="1"/>
</dbReference>
<dbReference type="Pfam" id="PF00849">
    <property type="entry name" value="PseudoU_synth_2"/>
    <property type="match status" value="1"/>
</dbReference>
<dbReference type="GO" id="GO:0009982">
    <property type="term" value="F:pseudouridine synthase activity"/>
    <property type="evidence" value="ECO:0007669"/>
    <property type="project" value="InterPro"/>
</dbReference>
<keyword evidence="5" id="KW-1185">Reference proteome</keyword>
<evidence type="ECO:0000256" key="2">
    <source>
        <dbReference type="SAM" id="MobiDB-lite"/>
    </source>
</evidence>
<evidence type="ECO:0000313" key="5">
    <source>
        <dbReference type="Proteomes" id="UP001165160"/>
    </source>
</evidence>
<dbReference type="InterPro" id="IPR020094">
    <property type="entry name" value="TruA/RsuA/RluB/E/F_N"/>
</dbReference>
<dbReference type="InterPro" id="IPR020103">
    <property type="entry name" value="PsdUridine_synth_cat_dom_sf"/>
</dbReference>
<dbReference type="AlphaFoldDB" id="A0A9W7BEG6"/>
<dbReference type="InterPro" id="IPR042092">
    <property type="entry name" value="PsdUridine_s_RsuA/RluB/E/F_cat"/>
</dbReference>
<feature type="domain" description="Pseudouridine synthase RsuA/RluA-like" evidence="3">
    <location>
        <begin position="158"/>
        <end position="361"/>
    </location>
</feature>
<keyword evidence="1" id="KW-0413">Isomerase</keyword>
<name>A0A9W7BEG6_9STRA</name>
<dbReference type="InterPro" id="IPR050343">
    <property type="entry name" value="RsuA_PseudoU_synthase"/>
</dbReference>